<dbReference type="AlphaFoldDB" id="A0A6D2J5Y8"/>
<sequence>MLEGPNRSDLELPLARHDLSVDTGDANTGVKAGLVVCIHYVTTNGFVGTHTRDQMMIIGLPGSQGNHQQANQLARLTSFCINAYSCSVPYHMNHRERVSESACMIDLQKYQKRKKSLARLLINNVGVAEDLGGVVPLV</sequence>
<reference evidence="2 3" key="1">
    <citation type="submission" date="2020-01" db="EMBL/GenBank/DDBJ databases">
        <authorList>
            <person name="Mishra B."/>
        </authorList>
    </citation>
    <scope>NUCLEOTIDE SEQUENCE [LARGE SCALE GENOMIC DNA]</scope>
</reference>
<name>A0A6D2J5Y8_9BRAS</name>
<evidence type="ECO:0000313" key="2">
    <source>
        <dbReference type="EMBL" id="CAA7036412.1"/>
    </source>
</evidence>
<dbReference type="EMBL" id="CACVBM020001163">
    <property type="protein sequence ID" value="CAA7036412.1"/>
    <property type="molecule type" value="Genomic_DNA"/>
</dbReference>
<accession>A0A6D2J5Y8</accession>
<keyword evidence="3" id="KW-1185">Reference proteome</keyword>
<evidence type="ECO:0000313" key="1">
    <source>
        <dbReference type="EMBL" id="CAA7036408.1"/>
    </source>
</evidence>
<gene>
    <name evidence="1" type="ORF">MERR_LOCUS23643</name>
    <name evidence="2" type="ORF">MERR_LOCUS23647</name>
</gene>
<dbReference type="EMBL" id="CACVBM020001163">
    <property type="protein sequence ID" value="CAA7036408.1"/>
    <property type="molecule type" value="Genomic_DNA"/>
</dbReference>
<protein>
    <submittedName>
        <fullName evidence="2">Uncharacterized protein</fullName>
    </submittedName>
</protein>
<evidence type="ECO:0000313" key="3">
    <source>
        <dbReference type="Proteomes" id="UP000467841"/>
    </source>
</evidence>
<organism evidence="2 3">
    <name type="scientific">Microthlaspi erraticum</name>
    <dbReference type="NCBI Taxonomy" id="1685480"/>
    <lineage>
        <taxon>Eukaryota</taxon>
        <taxon>Viridiplantae</taxon>
        <taxon>Streptophyta</taxon>
        <taxon>Embryophyta</taxon>
        <taxon>Tracheophyta</taxon>
        <taxon>Spermatophyta</taxon>
        <taxon>Magnoliopsida</taxon>
        <taxon>eudicotyledons</taxon>
        <taxon>Gunneridae</taxon>
        <taxon>Pentapetalae</taxon>
        <taxon>rosids</taxon>
        <taxon>malvids</taxon>
        <taxon>Brassicales</taxon>
        <taxon>Brassicaceae</taxon>
        <taxon>Coluteocarpeae</taxon>
        <taxon>Microthlaspi</taxon>
    </lineage>
</organism>
<proteinExistence type="predicted"/>
<dbReference type="Proteomes" id="UP000467841">
    <property type="component" value="Unassembled WGS sequence"/>
</dbReference>